<dbReference type="Proteomes" id="UP000887567">
    <property type="component" value="Unplaced"/>
</dbReference>
<proteinExistence type="inferred from homology"/>
<dbReference type="PROSITE" id="PS00799">
    <property type="entry name" value="GRANULINS"/>
    <property type="match status" value="8"/>
</dbReference>
<dbReference type="InterPro" id="IPR039036">
    <property type="entry name" value="Granulin_fam"/>
</dbReference>
<organism evidence="7 8">
    <name type="scientific">Exaiptasia diaphana</name>
    <name type="common">Tropical sea anemone</name>
    <name type="synonym">Aiptasia pulchella</name>
    <dbReference type="NCBI Taxonomy" id="2652724"/>
    <lineage>
        <taxon>Eukaryota</taxon>
        <taxon>Metazoa</taxon>
        <taxon>Cnidaria</taxon>
        <taxon>Anthozoa</taxon>
        <taxon>Hexacorallia</taxon>
        <taxon>Actiniaria</taxon>
        <taxon>Aiptasiidae</taxon>
        <taxon>Exaiptasia</taxon>
    </lineage>
</organism>
<feature type="domain" description="Granulins" evidence="6">
    <location>
        <begin position="54"/>
        <end position="67"/>
    </location>
</feature>
<dbReference type="FunFam" id="2.10.25.160:FF:000001">
    <property type="entry name" value="Granulin precursor"/>
    <property type="match status" value="4"/>
</dbReference>
<feature type="domain" description="Granulins" evidence="6">
    <location>
        <begin position="281"/>
        <end position="294"/>
    </location>
</feature>
<dbReference type="Pfam" id="PF00396">
    <property type="entry name" value="Granulin"/>
    <property type="match status" value="8"/>
</dbReference>
<dbReference type="PANTHER" id="PTHR12274:SF3">
    <property type="entry name" value="PROGRANULIN"/>
    <property type="match status" value="1"/>
</dbReference>
<dbReference type="InterPro" id="IPR000118">
    <property type="entry name" value="Granulin"/>
</dbReference>
<dbReference type="GO" id="GO:0005576">
    <property type="term" value="C:extracellular region"/>
    <property type="evidence" value="ECO:0007669"/>
    <property type="project" value="UniProtKB-SubCell"/>
</dbReference>
<dbReference type="InterPro" id="IPR037277">
    <property type="entry name" value="Granulin_sf"/>
</dbReference>
<evidence type="ECO:0000313" key="7">
    <source>
        <dbReference type="EnsemblMetazoa" id="XP_020906879.1"/>
    </source>
</evidence>
<feature type="domain" description="Granulins" evidence="6">
    <location>
        <begin position="512"/>
        <end position="525"/>
    </location>
</feature>
<keyword evidence="4" id="KW-1015">Disulfide bond</keyword>
<dbReference type="SMART" id="SM00277">
    <property type="entry name" value="GRAN"/>
    <property type="match status" value="8"/>
</dbReference>
<evidence type="ECO:0000256" key="3">
    <source>
        <dbReference type="ARBA" id="ARBA00022525"/>
    </source>
</evidence>
<evidence type="ECO:0000256" key="1">
    <source>
        <dbReference type="ARBA" id="ARBA00004613"/>
    </source>
</evidence>
<dbReference type="OrthoDB" id="5854875at2759"/>
<accession>A0A913XMW9</accession>
<feature type="domain" description="Granulins" evidence="6">
    <location>
        <begin position="609"/>
        <end position="622"/>
    </location>
</feature>
<feature type="signal peptide" evidence="5">
    <location>
        <begin position="1"/>
        <end position="18"/>
    </location>
</feature>
<keyword evidence="3" id="KW-0964">Secreted</keyword>
<sequence length="631" mass="66960">MSFIVALTLLCSVMTSYSSVICPDAETECPDSSTCCLMSNNKYGCCPLPNATCCSDKTHCCPNGFSCDPTSQTCYRGKERILMSLKVSARPKSFNGVLCPDGQSECPDGSTCCRLSSGQYGCCPLPKAVCCSDHIHCCPNGYTCDTSGGTCNKGLSIVPMVKKLQSKPLKGVICPDGTSECPDGSTCCKLSSGQYGCCPLPKAVCCSDHIHCCPNGYTCDTSGGTCNKGLSVVPMVKKLKAKNLRSVTCPDETSECPDGNTCCKLSSGQYGCCPLPNAVCCSDHIHCCPNGYTCDTSGGTCNKGLSVVPMVTKLKAKKLRSVTCPDGTSECPDGSTCCKLSSGQYGCCPLPKAVCCSDNVHCCPSGYTCDTGAGICTKGSSMIAMMRKVNSRKIVKKTFNRDCPDQSQCLYYETCCLMESGCYGCCPLPNAVCCPDHQHCCPNGYNCDKYSNTCYASAKIIPWIPHRPSEQKIHSDGSVKCKDGSECNSGETCCETTSKKYACCPLPSAVCCSDKEHCCPAGYTCDEQGNKCTRGARVVPMVAKSPSRNPLKFKSVPIKVSPTPTVVDSVVRFVPNDSKDECNCGLYKTCCNVSKGQTYCCPLPNASCCSDGRHCCPQGFTCDSSKGCIKK</sequence>
<keyword evidence="8" id="KW-1185">Reference proteome</keyword>
<keyword evidence="5" id="KW-0732">Signal</keyword>
<name>A0A913XMW9_EXADI</name>
<dbReference type="EnsemblMetazoa" id="XM_021051220.2">
    <property type="protein sequence ID" value="XP_020906879.1"/>
    <property type="gene ID" value="LOC110244979"/>
</dbReference>
<feature type="domain" description="Granulins" evidence="6">
    <location>
        <begin position="356"/>
        <end position="369"/>
    </location>
</feature>
<feature type="domain" description="Granulins" evidence="6">
    <location>
        <begin position="434"/>
        <end position="447"/>
    </location>
</feature>
<feature type="domain" description="Granulins" evidence="6">
    <location>
        <begin position="206"/>
        <end position="219"/>
    </location>
</feature>
<evidence type="ECO:0000256" key="5">
    <source>
        <dbReference type="SAM" id="SignalP"/>
    </source>
</evidence>
<dbReference type="PANTHER" id="PTHR12274">
    <property type="entry name" value="GRANULIN"/>
    <property type="match status" value="1"/>
</dbReference>
<dbReference type="SUPFAM" id="SSF57277">
    <property type="entry name" value="Granulin repeat"/>
    <property type="match status" value="6"/>
</dbReference>
<reference evidence="7" key="1">
    <citation type="submission" date="2022-11" db="UniProtKB">
        <authorList>
            <consortium name="EnsemblMetazoa"/>
        </authorList>
    </citation>
    <scope>IDENTIFICATION</scope>
</reference>
<dbReference type="KEGG" id="epa:110244979"/>
<evidence type="ECO:0000313" key="8">
    <source>
        <dbReference type="Proteomes" id="UP000887567"/>
    </source>
</evidence>
<feature type="domain" description="Granulins" evidence="6">
    <location>
        <begin position="131"/>
        <end position="144"/>
    </location>
</feature>
<comment type="subcellular location">
    <subcellularLocation>
        <location evidence="1">Secreted</location>
    </subcellularLocation>
</comment>
<comment type="similarity">
    <text evidence="2">Belongs to the granulin family.</text>
</comment>
<protein>
    <recommendedName>
        <fullName evidence="6">Granulins domain-containing protein</fullName>
    </recommendedName>
</protein>
<dbReference type="Gene3D" id="2.10.25.160">
    <property type="entry name" value="Granulin"/>
    <property type="match status" value="8"/>
</dbReference>
<evidence type="ECO:0000259" key="6">
    <source>
        <dbReference type="PROSITE" id="PS00799"/>
    </source>
</evidence>
<feature type="chain" id="PRO_5037874224" description="Granulins domain-containing protein" evidence="5">
    <location>
        <begin position="19"/>
        <end position="631"/>
    </location>
</feature>
<dbReference type="GeneID" id="110244979"/>
<evidence type="ECO:0000256" key="4">
    <source>
        <dbReference type="ARBA" id="ARBA00023157"/>
    </source>
</evidence>
<dbReference type="AlphaFoldDB" id="A0A913XMW9"/>
<evidence type="ECO:0000256" key="2">
    <source>
        <dbReference type="ARBA" id="ARBA00010093"/>
    </source>
</evidence>
<dbReference type="RefSeq" id="XP_020906879.1">
    <property type="nucleotide sequence ID" value="XM_021051220.2"/>
</dbReference>